<organism evidence="3 4">
    <name type="scientific">Pseudolabrys taiwanensis</name>
    <dbReference type="NCBI Taxonomy" id="331696"/>
    <lineage>
        <taxon>Bacteria</taxon>
        <taxon>Pseudomonadati</taxon>
        <taxon>Pseudomonadota</taxon>
        <taxon>Alphaproteobacteria</taxon>
        <taxon>Hyphomicrobiales</taxon>
        <taxon>Xanthobacteraceae</taxon>
        <taxon>Pseudolabrys</taxon>
    </lineage>
</organism>
<sequence>MKIFLVALLVCGLLAYSSQPSKAVAQAPVVVVTGSSAVGAGIYVAGGIIGLAALLCVYDLYLKSSGLKNWDGTPKKGLTPNFP</sequence>
<reference evidence="3 4" key="1">
    <citation type="submission" date="2018-07" db="EMBL/GenBank/DDBJ databases">
        <authorList>
            <person name="Quirk P.G."/>
            <person name="Krulwich T.A."/>
        </authorList>
    </citation>
    <scope>NUCLEOTIDE SEQUENCE [LARGE SCALE GENOMIC DNA]</scope>
    <source>
        <strain evidence="3 4">CC-BB4</strain>
    </source>
</reference>
<protein>
    <submittedName>
        <fullName evidence="3">Uncharacterized protein</fullName>
    </submittedName>
</protein>
<keyword evidence="4" id="KW-1185">Reference proteome</keyword>
<accession>A0A345ZUD8</accession>
<feature type="transmembrane region" description="Helical" evidence="1">
    <location>
        <begin position="41"/>
        <end position="61"/>
    </location>
</feature>
<keyword evidence="1" id="KW-0472">Membrane</keyword>
<dbReference type="Proteomes" id="UP000254889">
    <property type="component" value="Chromosome"/>
</dbReference>
<dbReference type="RefSeq" id="WP_115690281.1">
    <property type="nucleotide sequence ID" value="NZ_CP031417.1"/>
</dbReference>
<keyword evidence="2" id="KW-0732">Signal</keyword>
<dbReference type="AlphaFoldDB" id="A0A345ZUD8"/>
<feature type="signal peptide" evidence="2">
    <location>
        <begin position="1"/>
        <end position="23"/>
    </location>
</feature>
<evidence type="ECO:0000313" key="3">
    <source>
        <dbReference type="EMBL" id="AXK80535.1"/>
    </source>
</evidence>
<keyword evidence="1" id="KW-1133">Transmembrane helix</keyword>
<evidence type="ECO:0000313" key="4">
    <source>
        <dbReference type="Proteomes" id="UP000254889"/>
    </source>
</evidence>
<feature type="chain" id="PRO_5016558342" evidence="2">
    <location>
        <begin position="24"/>
        <end position="83"/>
    </location>
</feature>
<dbReference type="EMBL" id="CP031417">
    <property type="protein sequence ID" value="AXK80535.1"/>
    <property type="molecule type" value="Genomic_DNA"/>
</dbReference>
<dbReference type="KEGG" id="ptaw:DW352_08410"/>
<gene>
    <name evidence="3" type="ORF">DW352_08410</name>
</gene>
<keyword evidence="1" id="KW-0812">Transmembrane</keyword>
<evidence type="ECO:0000256" key="1">
    <source>
        <dbReference type="SAM" id="Phobius"/>
    </source>
</evidence>
<name>A0A345ZUD8_9HYPH</name>
<evidence type="ECO:0000256" key="2">
    <source>
        <dbReference type="SAM" id="SignalP"/>
    </source>
</evidence>
<proteinExistence type="predicted"/>